<dbReference type="PANTHER" id="PTHR31332">
    <property type="entry name" value="7-HYDROXYMETHYL CHLOROPHYLL A REDUCTASE, CHLOROPLASTIC"/>
    <property type="match status" value="1"/>
</dbReference>
<evidence type="ECO:0000313" key="6">
    <source>
        <dbReference type="Proteomes" id="UP000298324"/>
    </source>
</evidence>
<dbReference type="Pfam" id="PF04432">
    <property type="entry name" value="FrhB_FdhB_C"/>
    <property type="match status" value="1"/>
</dbReference>
<keyword evidence="2" id="KW-0408">Iron</keyword>
<keyword evidence="6" id="KW-1185">Reference proteome</keyword>
<dbReference type="InterPro" id="IPR017896">
    <property type="entry name" value="4Fe4S_Fe-S-bd"/>
</dbReference>
<dbReference type="PROSITE" id="PS00198">
    <property type="entry name" value="4FE4S_FER_1"/>
    <property type="match status" value="1"/>
</dbReference>
<evidence type="ECO:0000259" key="4">
    <source>
        <dbReference type="PROSITE" id="PS51379"/>
    </source>
</evidence>
<dbReference type="InterPro" id="IPR007516">
    <property type="entry name" value="Co_F420_Hydgase/DH_bsu_N"/>
</dbReference>
<dbReference type="GO" id="GO:0051536">
    <property type="term" value="F:iron-sulfur cluster binding"/>
    <property type="evidence" value="ECO:0007669"/>
    <property type="project" value="UniProtKB-KW"/>
</dbReference>
<feature type="domain" description="4Fe-4S ferredoxin-type" evidence="4">
    <location>
        <begin position="15"/>
        <end position="43"/>
    </location>
</feature>
<dbReference type="AlphaFoldDB" id="A0A4Y7RDN6"/>
<dbReference type="RefSeq" id="WP_190238988.1">
    <property type="nucleotide sequence ID" value="NZ_QFGA01000001.1"/>
</dbReference>
<sequence>MENCELEYGAAARLKEGVLDPGLCSGCGACVGFCPYIKSYNERVAIIHNCQICEGICYRICPRGFTQYMSLRREVFGAADFDPVLGAHKEIYFARAAEEKIRSCGQYGGVVSALSVFALKEGFIESILMTGGNVKGTKPVLVSSASGVTECAGSKYTAAPTLRLFQDAVRKGYQKIGVVGRPCQVTASRKMQQASEINGQCISLVIGLFCMGSFSPEFYTFINMKDLGSYDRMDIPKDVHFRGSGQEIIIPFEEMRQFIRNACLSCYDPLSELADISVGSTEYDPDWNALILRTTKGSELVEQACASGYIEIKPYPPELLPILRKAVFRRKKRVLERPDFTYLNLSAQEREYFLSTGDDD</sequence>
<accession>A0A4Y7RDN6</accession>
<evidence type="ECO:0000256" key="3">
    <source>
        <dbReference type="ARBA" id="ARBA00023014"/>
    </source>
</evidence>
<dbReference type="Pfam" id="PF00037">
    <property type="entry name" value="Fer4"/>
    <property type="match status" value="1"/>
</dbReference>
<dbReference type="PROSITE" id="PS51379">
    <property type="entry name" value="4FE4S_FER_2"/>
    <property type="match status" value="1"/>
</dbReference>
<dbReference type="Gene3D" id="3.30.70.20">
    <property type="match status" value="1"/>
</dbReference>
<name>A0A4Y7RDN6_9FIRM</name>
<dbReference type="Pfam" id="PF04422">
    <property type="entry name" value="FrhB_FdhB_N"/>
    <property type="match status" value="1"/>
</dbReference>
<dbReference type="InterPro" id="IPR045220">
    <property type="entry name" value="FRHB/FDHB/HCAR-like"/>
</dbReference>
<reference evidence="5 6" key="1">
    <citation type="journal article" date="2018" name="Environ. Microbiol.">
        <title>Novel energy conservation strategies and behaviour of Pelotomaculum schinkii driving syntrophic propionate catabolism.</title>
        <authorList>
            <person name="Hidalgo-Ahumada C.A.P."/>
            <person name="Nobu M.K."/>
            <person name="Narihiro T."/>
            <person name="Tamaki H."/>
            <person name="Liu W.T."/>
            <person name="Kamagata Y."/>
            <person name="Stams A.J.M."/>
            <person name="Imachi H."/>
            <person name="Sousa D.Z."/>
        </authorList>
    </citation>
    <scope>NUCLEOTIDE SEQUENCE [LARGE SCALE GENOMIC DNA]</scope>
    <source>
        <strain evidence="5 6">HH</strain>
    </source>
</reference>
<evidence type="ECO:0000256" key="2">
    <source>
        <dbReference type="ARBA" id="ARBA00023004"/>
    </source>
</evidence>
<evidence type="ECO:0000313" key="5">
    <source>
        <dbReference type="EMBL" id="TEB06873.1"/>
    </source>
</evidence>
<gene>
    <name evidence="5" type="ORF">Psch_00406</name>
</gene>
<dbReference type="EMBL" id="QFGA01000001">
    <property type="protein sequence ID" value="TEB06873.1"/>
    <property type="molecule type" value="Genomic_DNA"/>
</dbReference>
<dbReference type="Proteomes" id="UP000298324">
    <property type="component" value="Unassembled WGS sequence"/>
</dbReference>
<dbReference type="SUPFAM" id="SSF54862">
    <property type="entry name" value="4Fe-4S ferredoxins"/>
    <property type="match status" value="1"/>
</dbReference>
<dbReference type="GO" id="GO:0046872">
    <property type="term" value="F:metal ion binding"/>
    <property type="evidence" value="ECO:0007669"/>
    <property type="project" value="UniProtKB-KW"/>
</dbReference>
<protein>
    <submittedName>
        <fullName evidence="5">Coenzyme F420-reducing hydrogenase subunit beta</fullName>
    </submittedName>
</protein>
<organism evidence="5 6">
    <name type="scientific">Pelotomaculum schinkii</name>
    <dbReference type="NCBI Taxonomy" id="78350"/>
    <lineage>
        <taxon>Bacteria</taxon>
        <taxon>Bacillati</taxon>
        <taxon>Bacillota</taxon>
        <taxon>Clostridia</taxon>
        <taxon>Eubacteriales</taxon>
        <taxon>Desulfotomaculaceae</taxon>
        <taxon>Pelotomaculum</taxon>
    </lineage>
</organism>
<evidence type="ECO:0000256" key="1">
    <source>
        <dbReference type="ARBA" id="ARBA00022723"/>
    </source>
</evidence>
<dbReference type="PANTHER" id="PTHR31332:SF0">
    <property type="entry name" value="7-HYDROXYMETHYL CHLOROPHYLL A REDUCTASE, CHLOROPLASTIC"/>
    <property type="match status" value="1"/>
</dbReference>
<dbReference type="InterPro" id="IPR007525">
    <property type="entry name" value="FrhB_FdhB_C"/>
</dbReference>
<dbReference type="InterPro" id="IPR017900">
    <property type="entry name" value="4Fe4S_Fe_S_CS"/>
</dbReference>
<keyword evidence="1" id="KW-0479">Metal-binding</keyword>
<comment type="caution">
    <text evidence="5">The sequence shown here is derived from an EMBL/GenBank/DDBJ whole genome shotgun (WGS) entry which is preliminary data.</text>
</comment>
<proteinExistence type="predicted"/>
<dbReference type="GO" id="GO:0052592">
    <property type="term" value="F:oxidoreductase activity, acting on CH or CH2 groups, with an iron-sulfur protein as acceptor"/>
    <property type="evidence" value="ECO:0007669"/>
    <property type="project" value="TreeGrafter"/>
</dbReference>
<keyword evidence="3" id="KW-0411">Iron-sulfur</keyword>